<dbReference type="AlphaFoldDB" id="A0AAE0BQQ6"/>
<feature type="transmembrane region" description="Helical" evidence="2">
    <location>
        <begin position="270"/>
        <end position="291"/>
    </location>
</feature>
<evidence type="ECO:0000313" key="5">
    <source>
        <dbReference type="EMBL" id="KAK3289314.1"/>
    </source>
</evidence>
<reference evidence="3" key="2">
    <citation type="submission" date="2023-06" db="EMBL/GenBank/DDBJ databases">
        <title>Long-read-based genome assembly of the green algal bacterivore Cymbomonas tetramitiformis.</title>
        <authorList>
            <person name="Gyaltshen Y."/>
            <person name="Rozenberg A."/>
            <person name="Paasch A."/>
            <person name="Burns J.A."/>
            <person name="Warring S."/>
            <person name="Larson R."/>
            <person name="Maurer-Alcala X."/>
            <person name="Dacks J."/>
            <person name="Kim E."/>
        </authorList>
    </citation>
    <scope>NUCLEOTIDE SEQUENCE</scope>
    <source>
        <strain evidence="3">PLY_AMNH</strain>
    </source>
</reference>
<evidence type="ECO:0000313" key="4">
    <source>
        <dbReference type="EMBL" id="KAK3253631.1"/>
    </source>
</evidence>
<feature type="region of interest" description="Disordered" evidence="1">
    <location>
        <begin position="137"/>
        <end position="178"/>
    </location>
</feature>
<dbReference type="Proteomes" id="UP001190700">
    <property type="component" value="Unassembled WGS sequence"/>
</dbReference>
<name>A0AAE0BQQ6_9CHLO</name>
<feature type="transmembrane region" description="Helical" evidence="2">
    <location>
        <begin position="231"/>
        <end position="250"/>
    </location>
</feature>
<keyword evidence="2" id="KW-0812">Transmembrane</keyword>
<sequence>MLSSTCPRSFYASELIDKAVKVPAGSFNAEWTKVSVRRAQNIPEFFTGHVTEYFKGSGAASTDRWKIVYEDGDETLSDIELQSSEASIKLPHVTLQFLKSYLVEPFPVVPVIPRSRNPTTASHATVTAGAANTLRTVDELDGDIDSSEDELKEGEYDEGDTPELASDSEESEEEHEIPAFSGSKFRFKWTKEADEVVEDQRAKDGGSCDTWSPKLRWDASELDKPIMATSYLKYFLLFFPVLLLPAWVSMLQSSGNARYGDAFLSGKRSLSVGLFLVWLGIWIFMLLNPGLHPATRVLEYRT</sequence>
<accession>A0AAE0BQQ6</accession>
<comment type="caution">
    <text evidence="3">The sequence shown here is derived from an EMBL/GenBank/DDBJ whole genome shotgun (WGS) entry which is preliminary data.</text>
</comment>
<keyword evidence="2" id="KW-0472">Membrane</keyword>
<evidence type="ECO:0000313" key="3">
    <source>
        <dbReference type="EMBL" id="KAK3240300.1"/>
    </source>
</evidence>
<keyword evidence="2" id="KW-1133">Transmembrane helix</keyword>
<evidence type="ECO:0000256" key="2">
    <source>
        <dbReference type="SAM" id="Phobius"/>
    </source>
</evidence>
<dbReference type="EMBL" id="LGRX02000168">
    <property type="protein sequence ID" value="KAK3289314.1"/>
    <property type="molecule type" value="Genomic_DNA"/>
</dbReference>
<protein>
    <submittedName>
        <fullName evidence="3">Uncharacterized protein</fullName>
    </submittedName>
</protein>
<gene>
    <name evidence="5" type="ORF">CYMTET_3248</name>
    <name evidence="4" type="ORF">CYMTET_37129</name>
    <name evidence="3" type="ORF">CYMTET_49856</name>
</gene>
<dbReference type="EMBL" id="LGRX02033684">
    <property type="protein sequence ID" value="KAK3240300.1"/>
    <property type="molecule type" value="Genomic_DNA"/>
</dbReference>
<keyword evidence="6" id="KW-1185">Reference proteome</keyword>
<proteinExistence type="predicted"/>
<organism evidence="3 6">
    <name type="scientific">Cymbomonas tetramitiformis</name>
    <dbReference type="NCBI Taxonomy" id="36881"/>
    <lineage>
        <taxon>Eukaryota</taxon>
        <taxon>Viridiplantae</taxon>
        <taxon>Chlorophyta</taxon>
        <taxon>Pyramimonadophyceae</taxon>
        <taxon>Pyramimonadales</taxon>
        <taxon>Pyramimonadaceae</taxon>
        <taxon>Cymbomonas</taxon>
    </lineage>
</organism>
<feature type="compositionally biased region" description="Acidic residues" evidence="1">
    <location>
        <begin position="139"/>
        <end position="175"/>
    </location>
</feature>
<evidence type="ECO:0000313" key="6">
    <source>
        <dbReference type="Proteomes" id="UP001190700"/>
    </source>
</evidence>
<evidence type="ECO:0000256" key="1">
    <source>
        <dbReference type="SAM" id="MobiDB-lite"/>
    </source>
</evidence>
<dbReference type="EMBL" id="LGRX02024720">
    <property type="protein sequence ID" value="KAK3253631.1"/>
    <property type="molecule type" value="Genomic_DNA"/>
</dbReference>
<reference evidence="3 6" key="1">
    <citation type="journal article" date="2015" name="Genome Biol. Evol.">
        <title>Comparative Genomics of a Bacterivorous Green Alga Reveals Evolutionary Causalities and Consequences of Phago-Mixotrophic Mode of Nutrition.</title>
        <authorList>
            <person name="Burns J.A."/>
            <person name="Paasch A."/>
            <person name="Narechania A."/>
            <person name="Kim E."/>
        </authorList>
    </citation>
    <scope>NUCLEOTIDE SEQUENCE [LARGE SCALE GENOMIC DNA]</scope>
    <source>
        <strain evidence="3">PLY_AMNH</strain>
    </source>
</reference>